<name>A0A835RRD3_VANPL</name>
<dbReference type="EMBL" id="JADCNL010000001">
    <property type="protein sequence ID" value="KAG0496896.1"/>
    <property type="molecule type" value="Genomic_DNA"/>
</dbReference>
<keyword evidence="3" id="KW-1185">Reference proteome</keyword>
<dbReference type="Proteomes" id="UP000636800">
    <property type="component" value="Chromosome 1"/>
</dbReference>
<sequence>MKRNQAISGGGGRLRSRSIGSSLAGGEEGWKSSTEEESESLSMPEKSPLQRPTGGRGGRDSDPGLG</sequence>
<proteinExistence type="predicted"/>
<feature type="compositionally biased region" description="Basic and acidic residues" evidence="1">
    <location>
        <begin position="57"/>
        <end position="66"/>
    </location>
</feature>
<dbReference type="AlphaFoldDB" id="A0A835RRD3"/>
<evidence type="ECO:0000256" key="1">
    <source>
        <dbReference type="SAM" id="MobiDB-lite"/>
    </source>
</evidence>
<gene>
    <name evidence="2" type="ORF">HPP92_001587</name>
</gene>
<evidence type="ECO:0000313" key="3">
    <source>
        <dbReference type="Proteomes" id="UP000636800"/>
    </source>
</evidence>
<comment type="caution">
    <text evidence="2">The sequence shown here is derived from an EMBL/GenBank/DDBJ whole genome shotgun (WGS) entry which is preliminary data.</text>
</comment>
<evidence type="ECO:0000313" key="2">
    <source>
        <dbReference type="EMBL" id="KAG0496896.1"/>
    </source>
</evidence>
<protein>
    <submittedName>
        <fullName evidence="2">Uncharacterized protein</fullName>
    </submittedName>
</protein>
<dbReference type="OrthoDB" id="770781at2759"/>
<accession>A0A835RRD3</accession>
<organism evidence="2 3">
    <name type="scientific">Vanilla planifolia</name>
    <name type="common">Vanilla</name>
    <dbReference type="NCBI Taxonomy" id="51239"/>
    <lineage>
        <taxon>Eukaryota</taxon>
        <taxon>Viridiplantae</taxon>
        <taxon>Streptophyta</taxon>
        <taxon>Embryophyta</taxon>
        <taxon>Tracheophyta</taxon>
        <taxon>Spermatophyta</taxon>
        <taxon>Magnoliopsida</taxon>
        <taxon>Liliopsida</taxon>
        <taxon>Asparagales</taxon>
        <taxon>Orchidaceae</taxon>
        <taxon>Vanilloideae</taxon>
        <taxon>Vanilleae</taxon>
        <taxon>Vanilla</taxon>
    </lineage>
</organism>
<reference evidence="2 3" key="1">
    <citation type="journal article" date="2020" name="Nat. Food">
        <title>A phased Vanilla planifolia genome enables genetic improvement of flavour and production.</title>
        <authorList>
            <person name="Hasing T."/>
            <person name="Tang H."/>
            <person name="Brym M."/>
            <person name="Khazi F."/>
            <person name="Huang T."/>
            <person name="Chambers A.H."/>
        </authorList>
    </citation>
    <scope>NUCLEOTIDE SEQUENCE [LARGE SCALE GENOMIC DNA]</scope>
    <source>
        <tissue evidence="2">Leaf</tissue>
    </source>
</reference>
<feature type="compositionally biased region" description="Low complexity" evidence="1">
    <location>
        <begin position="40"/>
        <end position="49"/>
    </location>
</feature>
<feature type="region of interest" description="Disordered" evidence="1">
    <location>
        <begin position="1"/>
        <end position="66"/>
    </location>
</feature>